<gene>
    <name evidence="9" type="ORF">EC973_006378</name>
</gene>
<comment type="subcellular location">
    <subcellularLocation>
        <location evidence="1">Cell membrane</location>
        <topology evidence="1">Multi-pass membrane protein</topology>
    </subcellularLocation>
</comment>
<dbReference type="GO" id="GO:0055085">
    <property type="term" value="P:transmembrane transport"/>
    <property type="evidence" value="ECO:0007669"/>
    <property type="project" value="InterPro"/>
</dbReference>
<keyword evidence="6 7" id="KW-0472">Membrane</keyword>
<feature type="domain" description="Citrate transporter-like" evidence="8">
    <location>
        <begin position="261"/>
        <end position="355"/>
    </location>
</feature>
<dbReference type="InterPro" id="IPR004680">
    <property type="entry name" value="Cit_transptr-like_dom"/>
</dbReference>
<feature type="transmembrane region" description="Helical" evidence="7">
    <location>
        <begin position="93"/>
        <end position="114"/>
    </location>
</feature>
<proteinExistence type="predicted"/>
<evidence type="ECO:0000256" key="4">
    <source>
        <dbReference type="ARBA" id="ARBA00022692"/>
    </source>
</evidence>
<protein>
    <recommendedName>
        <fullName evidence="8">Citrate transporter-like domain-containing protein</fullName>
    </recommendedName>
</protein>
<dbReference type="PANTHER" id="PTHR43302:SF5">
    <property type="entry name" value="TRANSPORTER ARSB-RELATED"/>
    <property type="match status" value="1"/>
</dbReference>
<keyword evidence="3" id="KW-1003">Cell membrane</keyword>
<keyword evidence="4 7" id="KW-0812">Transmembrane</keyword>
<accession>A0A8H7EU40</accession>
<keyword evidence="10" id="KW-1185">Reference proteome</keyword>
<sequence length="393" mass="43019">MSALTSNDVVILSATVFLCYFTRVSDIKPTAFLMSEFTTANIGNTTSSRRDNQLLIFLYVTFYCLASMALYIGNPTNVIVSEAYGISFISYSAWMLLPTLACLLLAYAMLRVLFRHDLPQHLQPPDADPRDMLIDKKGAVFCLLLLGLCLATLIGTSFVGVPVWMVTLPFAVTALVRDLCHDIEVRFRLTARHRHNDNNMSTSNTNIPLENRANLTITATQPTDSGNENVVDSTGLHAADLDIVSETVRQKQWLSKIRDNMRGFIGWATTRLPTASAVIRRLPWTVLPFSLSMFILVEGLSDAGWVGILASGLSVIAKNYVIAVFGTAGISILACQLLNNLPMTILFTRIIQHPHFMANVHSKAVMQGILLGLIMGSNLAACGTFVGSLAGIM</sequence>
<dbReference type="Proteomes" id="UP000605846">
    <property type="component" value="Unassembled WGS sequence"/>
</dbReference>
<evidence type="ECO:0000256" key="3">
    <source>
        <dbReference type="ARBA" id="ARBA00022475"/>
    </source>
</evidence>
<organism evidence="9 10">
    <name type="scientific">Apophysomyces ossiformis</name>
    <dbReference type="NCBI Taxonomy" id="679940"/>
    <lineage>
        <taxon>Eukaryota</taxon>
        <taxon>Fungi</taxon>
        <taxon>Fungi incertae sedis</taxon>
        <taxon>Mucoromycota</taxon>
        <taxon>Mucoromycotina</taxon>
        <taxon>Mucoromycetes</taxon>
        <taxon>Mucorales</taxon>
        <taxon>Mucorineae</taxon>
        <taxon>Mucoraceae</taxon>
        <taxon>Apophysomyces</taxon>
    </lineage>
</organism>
<evidence type="ECO:0000256" key="7">
    <source>
        <dbReference type="SAM" id="Phobius"/>
    </source>
</evidence>
<evidence type="ECO:0000256" key="1">
    <source>
        <dbReference type="ARBA" id="ARBA00004651"/>
    </source>
</evidence>
<reference evidence="9" key="1">
    <citation type="submission" date="2020-01" db="EMBL/GenBank/DDBJ databases">
        <title>Genome Sequencing of Three Apophysomyces-Like Fungal Strains Confirms a Novel Fungal Genus in the Mucoromycota with divergent Burkholderia-like Endosymbiotic Bacteria.</title>
        <authorList>
            <person name="Stajich J.E."/>
            <person name="Macias A.M."/>
            <person name="Carter-House D."/>
            <person name="Lovett B."/>
            <person name="Kasson L.R."/>
            <person name="Berry K."/>
            <person name="Grigoriev I."/>
            <person name="Chang Y."/>
            <person name="Spatafora J."/>
            <person name="Kasson M.T."/>
        </authorList>
    </citation>
    <scope>NUCLEOTIDE SEQUENCE</scope>
    <source>
        <strain evidence="9">NRRL A-21654</strain>
    </source>
</reference>
<feature type="transmembrane region" description="Helical" evidence="7">
    <location>
        <begin position="286"/>
        <end position="308"/>
    </location>
</feature>
<feature type="transmembrane region" description="Helical" evidence="7">
    <location>
        <begin position="368"/>
        <end position="392"/>
    </location>
</feature>
<evidence type="ECO:0000256" key="6">
    <source>
        <dbReference type="ARBA" id="ARBA00023136"/>
    </source>
</evidence>
<feature type="transmembrane region" description="Helical" evidence="7">
    <location>
        <begin position="54"/>
        <end position="73"/>
    </location>
</feature>
<dbReference type="Pfam" id="PF03600">
    <property type="entry name" value="CitMHS"/>
    <property type="match status" value="2"/>
</dbReference>
<comment type="caution">
    <text evidence="9">The sequence shown here is derived from an EMBL/GenBank/DDBJ whole genome shotgun (WGS) entry which is preliminary data.</text>
</comment>
<evidence type="ECO:0000313" key="9">
    <source>
        <dbReference type="EMBL" id="KAF7732123.1"/>
    </source>
</evidence>
<feature type="transmembrane region" description="Helical" evidence="7">
    <location>
        <begin position="138"/>
        <end position="155"/>
    </location>
</feature>
<dbReference type="PANTHER" id="PTHR43302">
    <property type="entry name" value="TRANSPORTER ARSB-RELATED"/>
    <property type="match status" value="1"/>
</dbReference>
<dbReference type="EMBL" id="JABAYA010000004">
    <property type="protein sequence ID" value="KAF7732123.1"/>
    <property type="molecule type" value="Genomic_DNA"/>
</dbReference>
<evidence type="ECO:0000259" key="8">
    <source>
        <dbReference type="Pfam" id="PF03600"/>
    </source>
</evidence>
<feature type="domain" description="Citrate transporter-like" evidence="8">
    <location>
        <begin position="1"/>
        <end position="175"/>
    </location>
</feature>
<evidence type="ECO:0000256" key="5">
    <source>
        <dbReference type="ARBA" id="ARBA00022989"/>
    </source>
</evidence>
<evidence type="ECO:0000313" key="10">
    <source>
        <dbReference type="Proteomes" id="UP000605846"/>
    </source>
</evidence>
<name>A0A8H7EU40_9FUNG</name>
<dbReference type="OrthoDB" id="442352at2759"/>
<evidence type="ECO:0000256" key="2">
    <source>
        <dbReference type="ARBA" id="ARBA00022448"/>
    </source>
</evidence>
<dbReference type="AlphaFoldDB" id="A0A8H7EU40"/>
<keyword evidence="5 7" id="KW-1133">Transmembrane helix</keyword>
<dbReference type="GO" id="GO:0005886">
    <property type="term" value="C:plasma membrane"/>
    <property type="evidence" value="ECO:0007669"/>
    <property type="project" value="UniProtKB-SubCell"/>
</dbReference>
<keyword evidence="2" id="KW-0813">Transport</keyword>
<feature type="transmembrane region" description="Helical" evidence="7">
    <location>
        <begin position="320"/>
        <end position="347"/>
    </location>
</feature>